<dbReference type="InterPro" id="IPR027417">
    <property type="entry name" value="P-loop_NTPase"/>
</dbReference>
<dbReference type="Proteomes" id="UP000437736">
    <property type="component" value="Unassembled WGS sequence"/>
</dbReference>
<evidence type="ECO:0000256" key="1">
    <source>
        <dbReference type="SAM" id="MobiDB-lite"/>
    </source>
</evidence>
<dbReference type="EMBL" id="WJHE01000394">
    <property type="protein sequence ID" value="MST32802.1"/>
    <property type="molecule type" value="Genomic_DNA"/>
</dbReference>
<evidence type="ECO:0000313" key="4">
    <source>
        <dbReference type="Proteomes" id="UP000437736"/>
    </source>
</evidence>
<dbReference type="PANTHER" id="PTHR34383:SF3">
    <property type="entry name" value="POLYPHOSPHATE:AMP PHOSPHOTRANSFERASE"/>
    <property type="match status" value="1"/>
</dbReference>
<gene>
    <name evidence="3" type="ORF">GHK86_08720</name>
</gene>
<evidence type="ECO:0000313" key="3">
    <source>
        <dbReference type="EMBL" id="MST32802.1"/>
    </source>
</evidence>
<keyword evidence="4" id="KW-1185">Reference proteome</keyword>
<organism evidence="3 4">
    <name type="scientific">Acidiferrimicrobium australe</name>
    <dbReference type="NCBI Taxonomy" id="2664430"/>
    <lineage>
        <taxon>Bacteria</taxon>
        <taxon>Bacillati</taxon>
        <taxon>Actinomycetota</taxon>
        <taxon>Acidimicrobiia</taxon>
        <taxon>Acidimicrobiales</taxon>
        <taxon>Acidimicrobiaceae</taxon>
        <taxon>Acidiferrimicrobium</taxon>
    </lineage>
</organism>
<dbReference type="SUPFAM" id="SSF52540">
    <property type="entry name" value="P-loop containing nucleoside triphosphate hydrolases"/>
    <property type="match status" value="1"/>
</dbReference>
<name>A0ABW9QU23_9ACTN</name>
<accession>A0ABW9QU23</accession>
<reference evidence="3 4" key="1">
    <citation type="submission" date="2019-11" db="EMBL/GenBank/DDBJ databases">
        <title>Acidiferrimicrobium australis gen. nov., sp. nov., an acidophilic and obligately heterotrophic, member of the Actinobacteria that catalyses dissimilatory oxido- reduction of iron isolated from metal-rich acidic water in Chile.</title>
        <authorList>
            <person name="Gonzalez D."/>
            <person name="Huber K."/>
            <person name="Hedrich S."/>
            <person name="Rojas-Villalobos C."/>
            <person name="Quatrini R."/>
            <person name="Dinamarca M.A."/>
            <person name="Schwarz A."/>
            <person name="Canales C."/>
            <person name="Nancucheo I."/>
        </authorList>
    </citation>
    <scope>NUCLEOTIDE SEQUENCE [LARGE SCALE GENOMIC DNA]</scope>
    <source>
        <strain evidence="3 4">USS-CCA1</strain>
    </source>
</reference>
<dbReference type="GO" id="GO:0016740">
    <property type="term" value="F:transferase activity"/>
    <property type="evidence" value="ECO:0007669"/>
    <property type="project" value="UniProtKB-KW"/>
</dbReference>
<dbReference type="PANTHER" id="PTHR34383">
    <property type="entry name" value="POLYPHOSPHATE:AMP PHOSPHOTRANSFERASE-RELATED"/>
    <property type="match status" value="1"/>
</dbReference>
<feature type="region of interest" description="Disordered" evidence="1">
    <location>
        <begin position="1"/>
        <end position="24"/>
    </location>
</feature>
<protein>
    <submittedName>
        <fullName evidence="3">UDP-galactose-lipid carrier transferase</fullName>
    </submittedName>
</protein>
<dbReference type="Gene3D" id="3.40.50.300">
    <property type="entry name" value="P-loop containing nucleotide triphosphate hydrolases"/>
    <property type="match status" value="1"/>
</dbReference>
<feature type="domain" description="Polyphosphate kinase-2-related" evidence="2">
    <location>
        <begin position="70"/>
        <end position="267"/>
    </location>
</feature>
<dbReference type="Pfam" id="PF03976">
    <property type="entry name" value="PPK2"/>
    <property type="match status" value="1"/>
</dbReference>
<dbReference type="InterPro" id="IPR022488">
    <property type="entry name" value="PPK2-related"/>
</dbReference>
<proteinExistence type="predicted"/>
<evidence type="ECO:0000259" key="2">
    <source>
        <dbReference type="Pfam" id="PF03976"/>
    </source>
</evidence>
<sequence length="286" mass="32467">MGDGPRQPTGTPIASTPHHPDVLGSPAVGILDTVDLSLRLGRKEEATRLAAAQRRLQHLRLATAGLLGDEQPGPPICVVMEGWDASGKGGAIRRLVANLDIRHYRIAFFAKPTATEKAHQYLWRFWPALPGWGEMTIFDRSWYGRVLVERVEGFASAEEWGRAYGEIVDFERQLAADGMIIVKFWLEISHEEQLARFESRRADPLRAWKLGEEDWRNREKRPQYEAALRDMFSRTDHELGPWDIVPAEDKRYARVMVLETTIARIEAGLRRQGFEPPAPLEPDEPA</sequence>
<keyword evidence="3" id="KW-0808">Transferase</keyword>
<comment type="caution">
    <text evidence="3">The sequence shown here is derived from an EMBL/GenBank/DDBJ whole genome shotgun (WGS) entry which is preliminary data.</text>
</comment>